<keyword evidence="2" id="KW-1185">Reference proteome</keyword>
<organism evidence="1 2">
    <name type="scientific">Brassicogethes aeneus</name>
    <name type="common">Rape pollen beetle</name>
    <name type="synonym">Meligethes aeneus</name>
    <dbReference type="NCBI Taxonomy" id="1431903"/>
    <lineage>
        <taxon>Eukaryota</taxon>
        <taxon>Metazoa</taxon>
        <taxon>Ecdysozoa</taxon>
        <taxon>Arthropoda</taxon>
        <taxon>Hexapoda</taxon>
        <taxon>Insecta</taxon>
        <taxon>Pterygota</taxon>
        <taxon>Neoptera</taxon>
        <taxon>Endopterygota</taxon>
        <taxon>Coleoptera</taxon>
        <taxon>Polyphaga</taxon>
        <taxon>Cucujiformia</taxon>
        <taxon>Nitidulidae</taxon>
        <taxon>Meligethinae</taxon>
        <taxon>Brassicogethes</taxon>
    </lineage>
</organism>
<reference evidence="1" key="1">
    <citation type="submission" date="2021-12" db="EMBL/GenBank/DDBJ databases">
        <authorList>
            <person name="King R."/>
        </authorList>
    </citation>
    <scope>NUCLEOTIDE SEQUENCE</scope>
</reference>
<dbReference type="PANTHER" id="PTHR46601">
    <property type="entry name" value="ULP_PROTEASE DOMAIN-CONTAINING PROTEIN"/>
    <property type="match status" value="1"/>
</dbReference>
<name>A0A9P0B372_BRAAE</name>
<dbReference type="AlphaFoldDB" id="A0A9P0B372"/>
<dbReference type="OrthoDB" id="8065116at2759"/>
<protein>
    <submittedName>
        <fullName evidence="1">Uncharacterized protein</fullName>
    </submittedName>
</protein>
<sequence length="563" mass="64858">MCNTCERAIYKGKRPAAKSELSVNQCSSVNNFEKIEEDNYEDNEKQDPSFQCKTVDNELKVVKINKLLIEIGEPPIKIKRGSSEKCKKAVLVAINKLRDKDEDPNKQLLNNCKAAFFQKTTKFEKIQVLTTLPLSWTTKMIRREFQVSRRMVRFAKKVREQSGFASQPPKKKGKTLPTSTCEKVKQFYLSDNDSRMMSGIKDCVTVIKNGAKIKKQKRLLLFNTDDIHKHFQEAFPDEKIGLTKFRALRPTECISAGQSGTHNVCVCKIHQNVKLQLNGLKNELKKKETLFSETYSDLIKTSVCDKSTSACFFSLCTYCPGVNCIIEKLKFLLDTHGIIEITYSQWINTDRSEIVGKTCKKEEFLDSLKQKWAELLRHDFLAKSQASYFTNKKEFVEAGEFIVCLDFAENYTFVVQNAIQSHHWSNTQATIHPYVVYYIDNDVKKHINYATSHGKGACDGLGGSVKRHAYRTSLQRDNDGHITTAQSLYEWANSFFKNINFGYCSQNDHNCHEAKYKSRLEQAITVKNTRKYHYFEALDKETLNCKFFSKDVKTTIHKVIRNY</sequence>
<dbReference type="EMBL" id="OV121134">
    <property type="protein sequence ID" value="CAH0553075.1"/>
    <property type="molecule type" value="Genomic_DNA"/>
</dbReference>
<proteinExistence type="predicted"/>
<gene>
    <name evidence="1" type="ORF">MELIAE_LOCUS5174</name>
</gene>
<accession>A0A9P0B372</accession>
<dbReference type="Proteomes" id="UP001154078">
    <property type="component" value="Chromosome 3"/>
</dbReference>
<evidence type="ECO:0000313" key="2">
    <source>
        <dbReference type="Proteomes" id="UP001154078"/>
    </source>
</evidence>
<dbReference type="PANTHER" id="PTHR46601:SF1">
    <property type="entry name" value="ADF-H DOMAIN-CONTAINING PROTEIN"/>
    <property type="match status" value="1"/>
</dbReference>
<evidence type="ECO:0000313" key="1">
    <source>
        <dbReference type="EMBL" id="CAH0553075.1"/>
    </source>
</evidence>